<proteinExistence type="predicted"/>
<keyword evidence="3" id="KW-1185">Reference proteome</keyword>
<sequence>MRSTRKGKKQGSEDSIHPIRTQPKSHMLHTFHKFNFVALMEPFQHVREMNISNRRLNMSKGYAKKMEKSGCL</sequence>
<dbReference type="EMBL" id="JACXVP010000009">
    <property type="protein sequence ID" value="KAG5585441.1"/>
    <property type="molecule type" value="Genomic_DNA"/>
</dbReference>
<feature type="region of interest" description="Disordered" evidence="1">
    <location>
        <begin position="1"/>
        <end position="24"/>
    </location>
</feature>
<protein>
    <submittedName>
        <fullName evidence="2">Uncharacterized protein</fullName>
    </submittedName>
</protein>
<gene>
    <name evidence="2" type="ORF">H5410_045875</name>
</gene>
<dbReference type="AlphaFoldDB" id="A0A9J5XAR2"/>
<evidence type="ECO:0000313" key="2">
    <source>
        <dbReference type="EMBL" id="KAG5585441.1"/>
    </source>
</evidence>
<name>A0A9J5XAR2_SOLCO</name>
<evidence type="ECO:0000313" key="3">
    <source>
        <dbReference type="Proteomes" id="UP000824120"/>
    </source>
</evidence>
<evidence type="ECO:0000256" key="1">
    <source>
        <dbReference type="SAM" id="MobiDB-lite"/>
    </source>
</evidence>
<accession>A0A9J5XAR2</accession>
<reference evidence="2 3" key="1">
    <citation type="submission" date="2020-09" db="EMBL/GenBank/DDBJ databases">
        <title>De no assembly of potato wild relative species, Solanum commersonii.</title>
        <authorList>
            <person name="Cho K."/>
        </authorList>
    </citation>
    <scope>NUCLEOTIDE SEQUENCE [LARGE SCALE GENOMIC DNA]</scope>
    <source>
        <strain evidence="2">LZ3.2</strain>
        <tissue evidence="2">Leaf</tissue>
    </source>
</reference>
<organism evidence="2 3">
    <name type="scientific">Solanum commersonii</name>
    <name type="common">Commerson's wild potato</name>
    <name type="synonym">Commerson's nightshade</name>
    <dbReference type="NCBI Taxonomy" id="4109"/>
    <lineage>
        <taxon>Eukaryota</taxon>
        <taxon>Viridiplantae</taxon>
        <taxon>Streptophyta</taxon>
        <taxon>Embryophyta</taxon>
        <taxon>Tracheophyta</taxon>
        <taxon>Spermatophyta</taxon>
        <taxon>Magnoliopsida</taxon>
        <taxon>eudicotyledons</taxon>
        <taxon>Gunneridae</taxon>
        <taxon>Pentapetalae</taxon>
        <taxon>asterids</taxon>
        <taxon>lamiids</taxon>
        <taxon>Solanales</taxon>
        <taxon>Solanaceae</taxon>
        <taxon>Solanoideae</taxon>
        <taxon>Solaneae</taxon>
        <taxon>Solanum</taxon>
    </lineage>
</organism>
<comment type="caution">
    <text evidence="2">The sequence shown here is derived from an EMBL/GenBank/DDBJ whole genome shotgun (WGS) entry which is preliminary data.</text>
</comment>
<dbReference type="Proteomes" id="UP000824120">
    <property type="component" value="Chromosome 9"/>
</dbReference>